<evidence type="ECO:0000256" key="8">
    <source>
        <dbReference type="SAM" id="MobiDB-lite"/>
    </source>
</evidence>
<evidence type="ECO:0000256" key="7">
    <source>
        <dbReference type="ARBA" id="ARBA00041313"/>
    </source>
</evidence>
<reference evidence="11 12" key="1">
    <citation type="journal article" date="2008" name="PLoS Genet.">
        <title>Genomic islands in the pathogenic filamentous fungus Aspergillus fumigatus.</title>
        <authorList>
            <person name="Fedorova N.D."/>
            <person name="Khaldi N."/>
            <person name="Joardar V.S."/>
            <person name="Maiti R."/>
            <person name="Amedeo P."/>
            <person name="Anderson M.J."/>
            <person name="Crabtree J."/>
            <person name="Silva J.C."/>
            <person name="Badger J.H."/>
            <person name="Albarraq A."/>
            <person name="Angiuoli S."/>
            <person name="Bussey H."/>
            <person name="Bowyer P."/>
            <person name="Cotty P.J."/>
            <person name="Dyer P.S."/>
            <person name="Egan A."/>
            <person name="Galens K."/>
            <person name="Fraser-Liggett C.M."/>
            <person name="Haas B.J."/>
            <person name="Inman J.M."/>
            <person name="Kent R."/>
            <person name="Lemieux S."/>
            <person name="Malavazi I."/>
            <person name="Orvis J."/>
            <person name="Roemer T."/>
            <person name="Ronning C.M."/>
            <person name="Sundaram J.P."/>
            <person name="Sutton G."/>
            <person name="Turner G."/>
            <person name="Venter J.C."/>
            <person name="White O.R."/>
            <person name="Whitty B.R."/>
            <person name="Youngman P."/>
            <person name="Wolfe K.H."/>
            <person name="Goldman G.H."/>
            <person name="Wortman J.R."/>
            <person name="Jiang B."/>
            <person name="Denning D.W."/>
            <person name="Nierman W.C."/>
        </authorList>
    </citation>
    <scope>NUCLEOTIDE SEQUENCE [LARGE SCALE GENOMIC DNA]</scope>
    <source>
        <strain evidence="12">ATCC 1007 / CBS 513.65 / DSM 816 / NCTC 3887 / NRRL 1</strain>
    </source>
</reference>
<comment type="similarity">
    <text evidence="6">Belongs to the AB hydrolase superfamily. FaeA family.</text>
</comment>
<evidence type="ECO:0000256" key="1">
    <source>
        <dbReference type="ARBA" id="ARBA00013091"/>
    </source>
</evidence>
<dbReference type="InterPro" id="IPR029058">
    <property type="entry name" value="AB_hydrolase_fold"/>
</dbReference>
<dbReference type="Gene3D" id="3.40.50.1820">
    <property type="entry name" value="alpha/beta hydrolase"/>
    <property type="match status" value="1"/>
</dbReference>
<dbReference type="SUPFAM" id="SSF53474">
    <property type="entry name" value="alpha/beta-Hydrolases"/>
    <property type="match status" value="1"/>
</dbReference>
<dbReference type="GO" id="GO:0030600">
    <property type="term" value="F:feruloyl esterase activity"/>
    <property type="evidence" value="ECO:0007669"/>
    <property type="project" value="UniProtKB-EC"/>
</dbReference>
<name>A1CE41_ASPCL</name>
<protein>
    <recommendedName>
        <fullName evidence="1">feruloyl esterase</fullName>
        <ecNumber evidence="1">3.1.1.73</ecNumber>
    </recommendedName>
    <alternativeName>
        <fullName evidence="7">Ferulic acid esterase A</fullName>
    </alternativeName>
</protein>
<evidence type="ECO:0000256" key="3">
    <source>
        <dbReference type="ARBA" id="ARBA00022729"/>
    </source>
</evidence>
<dbReference type="GeneID" id="4704844"/>
<keyword evidence="3" id="KW-0732">Signal</keyword>
<feature type="compositionally biased region" description="Polar residues" evidence="8">
    <location>
        <begin position="345"/>
        <end position="354"/>
    </location>
</feature>
<evidence type="ECO:0000313" key="11">
    <source>
        <dbReference type="EMBL" id="EAW11140.1"/>
    </source>
</evidence>
<evidence type="ECO:0000256" key="5">
    <source>
        <dbReference type="ARBA" id="ARBA00034075"/>
    </source>
</evidence>
<keyword evidence="4" id="KW-0378">Hydrolase</keyword>
<dbReference type="EC" id="3.1.1.73" evidence="1"/>
<dbReference type="CDD" id="cd00519">
    <property type="entry name" value="Lipase_3"/>
    <property type="match status" value="1"/>
</dbReference>
<dbReference type="OMA" id="HAGEVYI"/>
<dbReference type="EMBL" id="DS027052">
    <property type="protein sequence ID" value="EAW11140.1"/>
    <property type="molecule type" value="Genomic_DNA"/>
</dbReference>
<evidence type="ECO:0000256" key="2">
    <source>
        <dbReference type="ARBA" id="ARBA00022487"/>
    </source>
</evidence>
<evidence type="ECO:0000259" key="10">
    <source>
        <dbReference type="Pfam" id="PF01764"/>
    </source>
</evidence>
<dbReference type="VEuPathDB" id="FungiDB:ACLA_088290"/>
<dbReference type="AlphaFoldDB" id="A1CE41"/>
<keyword evidence="9" id="KW-1133">Transmembrane helix</keyword>
<evidence type="ECO:0000313" key="12">
    <source>
        <dbReference type="Proteomes" id="UP000006701"/>
    </source>
</evidence>
<dbReference type="PANTHER" id="PTHR46640:SF1">
    <property type="entry name" value="FUNGAL LIPASE-LIKE DOMAIN-CONTAINING PROTEIN-RELATED"/>
    <property type="match status" value="1"/>
</dbReference>
<dbReference type="HOGENOM" id="CLU_032957_3_1_1"/>
<dbReference type="Pfam" id="PF01764">
    <property type="entry name" value="Lipase_3"/>
    <property type="match status" value="1"/>
</dbReference>
<feature type="transmembrane region" description="Helical" evidence="9">
    <location>
        <begin position="6"/>
        <end position="26"/>
    </location>
</feature>
<evidence type="ECO:0000256" key="6">
    <source>
        <dbReference type="ARBA" id="ARBA00037991"/>
    </source>
</evidence>
<dbReference type="GO" id="GO:0006629">
    <property type="term" value="P:lipid metabolic process"/>
    <property type="evidence" value="ECO:0007669"/>
    <property type="project" value="InterPro"/>
</dbReference>
<keyword evidence="12" id="KW-1185">Reference proteome</keyword>
<dbReference type="InterPro" id="IPR002921">
    <property type="entry name" value="Fungal_lipase-type"/>
</dbReference>
<dbReference type="RefSeq" id="XP_001272566.1">
    <property type="nucleotide sequence ID" value="XM_001272565.1"/>
</dbReference>
<sequence length="403" mass="44530">MICSYIVSSVIIIACLISLAVGAYGFSGSDNQAKRHPSRELFDSLEELSRIVDIAYCVGTTGVWEPFECLSYCKEFQRFELVTTWNTGPFLSDSCGYIALSHHPSAKRIIVAFRGTYSIANTIIDLSAYPQAYVPYNPGDNHQSVVPQCLNCTVHSGFLASWANTRATVLENVSAARQQYQDYDLILVGHSLGGAVAALAGVEMQLRGWEPQVTTFGEPKVGNKAFARFLDRVFGLDVARQGRMLDDQALKFRKVTHVNDPVPLLPLQEWGYEMHAGEIFISKVDLPPAIEDVELCQGDHDDRCIAGAEQTIDAMMDKVNVIVSQTQPPPKRGDSSLQAILAGSESPQDSTISDNKGRGKSETPPSVFWNPIPSRYRLWELFFAHRDYFWRLGLCVPGGDPTG</sequence>
<keyword evidence="2" id="KW-0719">Serine esterase</keyword>
<keyword evidence="9" id="KW-0472">Membrane</keyword>
<comment type="catalytic activity">
    <reaction evidence="5">
        <text>feruloyl-polysaccharide + H2O = ferulate + polysaccharide.</text>
        <dbReference type="EC" id="3.1.1.73"/>
    </reaction>
</comment>
<accession>A1CE41</accession>
<feature type="domain" description="Fungal lipase-type" evidence="10">
    <location>
        <begin position="110"/>
        <end position="268"/>
    </location>
</feature>
<dbReference type="InterPro" id="IPR051299">
    <property type="entry name" value="AB_hydrolase_lip/est"/>
</dbReference>
<dbReference type="OrthoDB" id="406844at2759"/>
<organism evidence="11 12">
    <name type="scientific">Aspergillus clavatus (strain ATCC 1007 / CBS 513.65 / DSM 816 / NCTC 3887 / NRRL 1 / QM 1276 / 107)</name>
    <dbReference type="NCBI Taxonomy" id="344612"/>
    <lineage>
        <taxon>Eukaryota</taxon>
        <taxon>Fungi</taxon>
        <taxon>Dikarya</taxon>
        <taxon>Ascomycota</taxon>
        <taxon>Pezizomycotina</taxon>
        <taxon>Eurotiomycetes</taxon>
        <taxon>Eurotiomycetidae</taxon>
        <taxon>Eurotiales</taxon>
        <taxon>Aspergillaceae</taxon>
        <taxon>Aspergillus</taxon>
        <taxon>Aspergillus subgen. Fumigati</taxon>
    </lineage>
</organism>
<dbReference type="eggNOG" id="KOG4569">
    <property type="taxonomic scope" value="Eukaryota"/>
</dbReference>
<dbReference type="KEGG" id="act:ACLA_088290"/>
<feature type="region of interest" description="Disordered" evidence="8">
    <location>
        <begin position="343"/>
        <end position="366"/>
    </location>
</feature>
<keyword evidence="9" id="KW-0812">Transmembrane</keyword>
<evidence type="ECO:0000256" key="4">
    <source>
        <dbReference type="ARBA" id="ARBA00022801"/>
    </source>
</evidence>
<proteinExistence type="inferred from homology"/>
<dbReference type="PANTHER" id="PTHR46640">
    <property type="entry name" value="TRIACYLGLYCEROL LIPASE, PUTATIVE (AFU_ORTHOLOGUE AFUA_6G06510)-RELATED"/>
    <property type="match status" value="1"/>
</dbReference>
<gene>
    <name evidence="11" type="ORF">ACLA_088290</name>
</gene>
<evidence type="ECO:0000256" key="9">
    <source>
        <dbReference type="SAM" id="Phobius"/>
    </source>
</evidence>
<dbReference type="Proteomes" id="UP000006701">
    <property type="component" value="Unassembled WGS sequence"/>
</dbReference>